<comment type="subcellular location">
    <subcellularLocation>
        <location evidence="1 10">Cell inner membrane</location>
        <topology evidence="1 10">Single-pass membrane protein</topology>
        <orientation evidence="1 10">Periplasmic side</orientation>
    </subcellularLocation>
</comment>
<comment type="caution">
    <text evidence="12">The sequence shown here is derived from an EMBL/GenBank/DDBJ whole genome shotgun (WGS) entry which is preliminary data.</text>
</comment>
<evidence type="ECO:0000256" key="9">
    <source>
        <dbReference type="ARBA" id="ARBA00023136"/>
    </source>
</evidence>
<dbReference type="GO" id="GO:0055085">
    <property type="term" value="P:transmembrane transport"/>
    <property type="evidence" value="ECO:0007669"/>
    <property type="project" value="InterPro"/>
</dbReference>
<dbReference type="GO" id="GO:0015891">
    <property type="term" value="P:siderophore transport"/>
    <property type="evidence" value="ECO:0007669"/>
    <property type="project" value="InterPro"/>
</dbReference>
<feature type="domain" description="TonB C-terminal" evidence="11">
    <location>
        <begin position="171"/>
        <end position="261"/>
    </location>
</feature>
<comment type="function">
    <text evidence="10">Interacts with outer membrane receptor proteins that carry out high-affinity binding and energy dependent uptake into the periplasmic space of specific substrates. It could act to transduce energy from the cytoplasmic membrane to specific energy-requiring processes in the outer membrane, resulting in the release into the periplasm of ligands bound by these outer membrane proteins.</text>
</comment>
<keyword evidence="13" id="KW-1185">Reference proteome</keyword>
<feature type="transmembrane region" description="Helical" evidence="10">
    <location>
        <begin position="53"/>
        <end position="75"/>
    </location>
</feature>
<keyword evidence="3 10" id="KW-0813">Transport</keyword>
<gene>
    <name evidence="12" type="ORF">HNO88_001001</name>
</gene>
<dbReference type="InterPro" id="IPR051045">
    <property type="entry name" value="TonB-dependent_transducer"/>
</dbReference>
<dbReference type="NCBIfam" id="TIGR01352">
    <property type="entry name" value="tonB_Cterm"/>
    <property type="match status" value="1"/>
</dbReference>
<dbReference type="GO" id="GO:0015031">
    <property type="term" value="P:protein transport"/>
    <property type="evidence" value="ECO:0007669"/>
    <property type="project" value="UniProtKB-UniRule"/>
</dbReference>
<dbReference type="InterPro" id="IPR006260">
    <property type="entry name" value="TonB/TolA_C"/>
</dbReference>
<evidence type="ECO:0000256" key="6">
    <source>
        <dbReference type="ARBA" id="ARBA00022692"/>
    </source>
</evidence>
<dbReference type="InterPro" id="IPR003538">
    <property type="entry name" value="TonB"/>
</dbReference>
<dbReference type="Proteomes" id="UP000555448">
    <property type="component" value="Unassembled WGS sequence"/>
</dbReference>
<dbReference type="AlphaFoldDB" id="A0A7W7NW18"/>
<dbReference type="PANTHER" id="PTHR33446:SF2">
    <property type="entry name" value="PROTEIN TONB"/>
    <property type="match status" value="1"/>
</dbReference>
<dbReference type="PANTHER" id="PTHR33446">
    <property type="entry name" value="PROTEIN TONB-RELATED"/>
    <property type="match status" value="1"/>
</dbReference>
<evidence type="ECO:0000256" key="1">
    <source>
        <dbReference type="ARBA" id="ARBA00004383"/>
    </source>
</evidence>
<name>A0A7W7NW18_9SPHN</name>
<dbReference type="Gene3D" id="3.30.1150.10">
    <property type="match status" value="1"/>
</dbReference>
<dbReference type="PRINTS" id="PR01374">
    <property type="entry name" value="TONBPROTEIN"/>
</dbReference>
<keyword evidence="6 10" id="KW-0812">Transmembrane</keyword>
<protein>
    <recommendedName>
        <fullName evidence="10">Protein TonB</fullName>
    </recommendedName>
</protein>
<keyword evidence="5 10" id="KW-0997">Cell inner membrane</keyword>
<accession>A0A7W7NW18</accession>
<evidence type="ECO:0000256" key="2">
    <source>
        <dbReference type="ARBA" id="ARBA00006555"/>
    </source>
</evidence>
<evidence type="ECO:0000256" key="8">
    <source>
        <dbReference type="ARBA" id="ARBA00022989"/>
    </source>
</evidence>
<dbReference type="Pfam" id="PF03544">
    <property type="entry name" value="TonB_C"/>
    <property type="match status" value="1"/>
</dbReference>
<dbReference type="EMBL" id="JACHLR010000003">
    <property type="protein sequence ID" value="MBB4857690.1"/>
    <property type="molecule type" value="Genomic_DNA"/>
</dbReference>
<keyword evidence="10" id="KW-0735">Signal-anchor</keyword>
<dbReference type="PROSITE" id="PS52015">
    <property type="entry name" value="TONB_CTD"/>
    <property type="match status" value="1"/>
</dbReference>
<evidence type="ECO:0000259" key="11">
    <source>
        <dbReference type="PROSITE" id="PS52015"/>
    </source>
</evidence>
<keyword evidence="4 10" id="KW-1003">Cell membrane</keyword>
<dbReference type="RefSeq" id="WP_184242959.1">
    <property type="nucleotide sequence ID" value="NZ_JACHLR010000003.1"/>
</dbReference>
<evidence type="ECO:0000256" key="3">
    <source>
        <dbReference type="ARBA" id="ARBA00022448"/>
    </source>
</evidence>
<evidence type="ECO:0000313" key="12">
    <source>
        <dbReference type="EMBL" id="MBB4857690.1"/>
    </source>
</evidence>
<comment type="similarity">
    <text evidence="2 10">Belongs to the TonB family.</text>
</comment>
<reference evidence="12 13" key="1">
    <citation type="submission" date="2020-08" db="EMBL/GenBank/DDBJ databases">
        <title>Functional genomics of gut bacteria from endangered species of beetles.</title>
        <authorList>
            <person name="Carlos-Shanley C."/>
        </authorList>
    </citation>
    <scope>NUCLEOTIDE SEQUENCE [LARGE SCALE GENOMIC DNA]</scope>
    <source>
        <strain evidence="12 13">S00245</strain>
    </source>
</reference>
<evidence type="ECO:0000256" key="5">
    <source>
        <dbReference type="ARBA" id="ARBA00022519"/>
    </source>
</evidence>
<dbReference type="GO" id="GO:0030288">
    <property type="term" value="C:outer membrane-bounded periplasmic space"/>
    <property type="evidence" value="ECO:0007669"/>
    <property type="project" value="InterPro"/>
</dbReference>
<keyword evidence="9 10" id="KW-0472">Membrane</keyword>
<dbReference type="GO" id="GO:0098797">
    <property type="term" value="C:plasma membrane protein complex"/>
    <property type="evidence" value="ECO:0007669"/>
    <property type="project" value="TreeGrafter"/>
</dbReference>
<evidence type="ECO:0000256" key="7">
    <source>
        <dbReference type="ARBA" id="ARBA00022927"/>
    </source>
</evidence>
<evidence type="ECO:0000256" key="4">
    <source>
        <dbReference type="ARBA" id="ARBA00022475"/>
    </source>
</evidence>
<evidence type="ECO:0000313" key="13">
    <source>
        <dbReference type="Proteomes" id="UP000555448"/>
    </source>
</evidence>
<sequence>MATLASARLIPQAAPSPRVRGEVVSLADVREAVAVAPVYERAVYQPSRRSGPIAFVASAGVLLAVGAALATLNIVGQHKEAAHLTVVSIKELDTTPPPPPPAQKLEEPVAQPEQAFVPQPRIQLPSPGPTQVALDLPPPAQPPTTVAPVIAAPTAPAAAPAAPAPSAPVEGGDLSSQLLSGKPPVYPIDARRQKIQGTVKLRILVGPDGRVRDLQVAVSSGSDLLDRAALSAVKRWRYAPQQQNGVPVSVRGIASVTFGLA</sequence>
<organism evidence="12 13">
    <name type="scientific">Novosphingobium chloroacetimidivorans</name>
    <dbReference type="NCBI Taxonomy" id="1428314"/>
    <lineage>
        <taxon>Bacteria</taxon>
        <taxon>Pseudomonadati</taxon>
        <taxon>Pseudomonadota</taxon>
        <taxon>Alphaproteobacteria</taxon>
        <taxon>Sphingomonadales</taxon>
        <taxon>Sphingomonadaceae</taxon>
        <taxon>Novosphingobium</taxon>
    </lineage>
</organism>
<dbReference type="SUPFAM" id="SSF74653">
    <property type="entry name" value="TolA/TonB C-terminal domain"/>
    <property type="match status" value="1"/>
</dbReference>
<keyword evidence="7 10" id="KW-0653">Protein transport</keyword>
<keyword evidence="8 10" id="KW-1133">Transmembrane helix</keyword>
<dbReference type="InterPro" id="IPR037682">
    <property type="entry name" value="TonB_C"/>
</dbReference>
<proteinExistence type="inferred from homology"/>
<dbReference type="GO" id="GO:0031992">
    <property type="term" value="F:energy transducer activity"/>
    <property type="evidence" value="ECO:0007669"/>
    <property type="project" value="InterPro"/>
</dbReference>
<evidence type="ECO:0000256" key="10">
    <source>
        <dbReference type="RuleBase" id="RU362123"/>
    </source>
</evidence>